<protein>
    <submittedName>
        <fullName evidence="2">Uncharacterized protein</fullName>
    </submittedName>
</protein>
<accession>A0A433QTH5</accession>
<evidence type="ECO:0000313" key="2">
    <source>
        <dbReference type="EMBL" id="RUS33090.1"/>
    </source>
</evidence>
<proteinExistence type="predicted"/>
<organism evidence="2 3">
    <name type="scientific">Jimgerdemannia flammicorona</name>
    <dbReference type="NCBI Taxonomy" id="994334"/>
    <lineage>
        <taxon>Eukaryota</taxon>
        <taxon>Fungi</taxon>
        <taxon>Fungi incertae sedis</taxon>
        <taxon>Mucoromycota</taxon>
        <taxon>Mucoromycotina</taxon>
        <taxon>Endogonomycetes</taxon>
        <taxon>Endogonales</taxon>
        <taxon>Endogonaceae</taxon>
        <taxon>Jimgerdemannia</taxon>
    </lineage>
</organism>
<dbReference type="Proteomes" id="UP000274822">
    <property type="component" value="Unassembled WGS sequence"/>
</dbReference>
<evidence type="ECO:0000313" key="3">
    <source>
        <dbReference type="Proteomes" id="UP000274822"/>
    </source>
</evidence>
<gene>
    <name evidence="2" type="ORF">BC938DRAFT_473131</name>
</gene>
<keyword evidence="3" id="KW-1185">Reference proteome</keyword>
<reference evidence="2 3" key="1">
    <citation type="journal article" date="2018" name="New Phytol.">
        <title>Phylogenomics of Endogonaceae and evolution of mycorrhizas within Mucoromycota.</title>
        <authorList>
            <person name="Chang Y."/>
            <person name="Desiro A."/>
            <person name="Na H."/>
            <person name="Sandor L."/>
            <person name="Lipzen A."/>
            <person name="Clum A."/>
            <person name="Barry K."/>
            <person name="Grigoriev I.V."/>
            <person name="Martin F.M."/>
            <person name="Stajich J.E."/>
            <person name="Smith M.E."/>
            <person name="Bonito G."/>
            <person name="Spatafora J.W."/>
        </authorList>
    </citation>
    <scope>NUCLEOTIDE SEQUENCE [LARGE SCALE GENOMIC DNA]</scope>
    <source>
        <strain evidence="2 3">AD002</strain>
    </source>
</reference>
<sequence>MKARSTTTPDTFSADSANPVNNSPADPYDSSTSDSGFFHCINSPSILAQSNRCHNALHCHLGGRGKLRPSASSTHCGEYCPKFYKKEWLQKFLNKEANAPRFSISLHRPVLSICDYLNYYYKKKKKKRGERLEECAGLRRVVGRGACNYLNSDGLFEQCGHAGQAVLHYVFGGSVVCRHVKTGSPSEIALGFWADGGASCCWWSIGFAEQL</sequence>
<comment type="caution">
    <text evidence="2">The sequence shown here is derived from an EMBL/GenBank/DDBJ whole genome shotgun (WGS) entry which is preliminary data.</text>
</comment>
<feature type="region of interest" description="Disordered" evidence="1">
    <location>
        <begin position="1"/>
        <end position="29"/>
    </location>
</feature>
<evidence type="ECO:0000256" key="1">
    <source>
        <dbReference type="SAM" id="MobiDB-lite"/>
    </source>
</evidence>
<name>A0A433QTH5_9FUNG</name>
<dbReference type="EMBL" id="RBNJ01001501">
    <property type="protein sequence ID" value="RUS33090.1"/>
    <property type="molecule type" value="Genomic_DNA"/>
</dbReference>
<dbReference type="AlphaFoldDB" id="A0A433QTH5"/>